<proteinExistence type="predicted"/>
<sequence>MEVDAVRDALRQWIAADDEIRALQAQIKTIRERKTQYGTHVMEFMKNNQLENFVIEGKGTVAASERTIRPALKRSTLRQQLFLQFADQPDRVAEALRAIEGIPEGAEDMSVGGTKKMVLSRRLPRAQNISLE</sequence>
<dbReference type="EMBL" id="MN740318">
    <property type="protein sequence ID" value="QHT99841.1"/>
    <property type="molecule type" value="Genomic_DNA"/>
</dbReference>
<organism evidence="1">
    <name type="scientific">viral metagenome</name>
    <dbReference type="NCBI Taxonomy" id="1070528"/>
    <lineage>
        <taxon>unclassified sequences</taxon>
        <taxon>metagenomes</taxon>
        <taxon>organismal metagenomes</taxon>
    </lineage>
</organism>
<dbReference type="AlphaFoldDB" id="A0A6C0J2G9"/>
<name>A0A6C0J2G9_9ZZZZ</name>
<protein>
    <recommendedName>
        <fullName evidence="2">Host-nuclease inhibitor protein</fullName>
    </recommendedName>
</protein>
<evidence type="ECO:0000313" key="1">
    <source>
        <dbReference type="EMBL" id="QHT99841.1"/>
    </source>
</evidence>
<reference evidence="1" key="1">
    <citation type="journal article" date="2020" name="Nature">
        <title>Giant virus diversity and host interactions through global metagenomics.</title>
        <authorList>
            <person name="Schulz F."/>
            <person name="Roux S."/>
            <person name="Paez-Espino D."/>
            <person name="Jungbluth S."/>
            <person name="Walsh D.A."/>
            <person name="Denef V.J."/>
            <person name="McMahon K.D."/>
            <person name="Konstantinidis K.T."/>
            <person name="Eloe-Fadrosh E.A."/>
            <person name="Kyrpides N.C."/>
            <person name="Woyke T."/>
        </authorList>
    </citation>
    <scope>NUCLEOTIDE SEQUENCE</scope>
    <source>
        <strain evidence="1">GVMAG-M-3300025778-1</strain>
    </source>
</reference>
<accession>A0A6C0J2G9</accession>
<evidence type="ECO:0008006" key="2">
    <source>
        <dbReference type="Google" id="ProtNLM"/>
    </source>
</evidence>